<name>A0A381Q1G6_9ZZZZ</name>
<protein>
    <submittedName>
        <fullName evidence="2">Uncharacterized protein</fullName>
    </submittedName>
</protein>
<gene>
    <name evidence="2" type="ORF">METZ01_LOCUS26040</name>
</gene>
<evidence type="ECO:0000256" key="1">
    <source>
        <dbReference type="SAM" id="MobiDB-lite"/>
    </source>
</evidence>
<accession>A0A381Q1G6</accession>
<dbReference type="AlphaFoldDB" id="A0A381Q1G6"/>
<proteinExistence type="predicted"/>
<organism evidence="2">
    <name type="scientific">marine metagenome</name>
    <dbReference type="NCBI Taxonomy" id="408172"/>
    <lineage>
        <taxon>unclassified sequences</taxon>
        <taxon>metagenomes</taxon>
        <taxon>ecological metagenomes</taxon>
    </lineage>
</organism>
<feature type="region of interest" description="Disordered" evidence="1">
    <location>
        <begin position="29"/>
        <end position="61"/>
    </location>
</feature>
<dbReference type="EMBL" id="UINC01001171">
    <property type="protein sequence ID" value="SUZ73186.1"/>
    <property type="molecule type" value="Genomic_DNA"/>
</dbReference>
<evidence type="ECO:0000313" key="2">
    <source>
        <dbReference type="EMBL" id="SUZ73186.1"/>
    </source>
</evidence>
<reference evidence="2" key="1">
    <citation type="submission" date="2018-05" db="EMBL/GenBank/DDBJ databases">
        <authorList>
            <person name="Lanie J.A."/>
            <person name="Ng W.-L."/>
            <person name="Kazmierczak K.M."/>
            <person name="Andrzejewski T.M."/>
            <person name="Davidsen T.M."/>
            <person name="Wayne K.J."/>
            <person name="Tettelin H."/>
            <person name="Glass J.I."/>
            <person name="Rusch D."/>
            <person name="Podicherti R."/>
            <person name="Tsui H.-C.T."/>
            <person name="Winkler M.E."/>
        </authorList>
    </citation>
    <scope>NUCLEOTIDE SEQUENCE</scope>
</reference>
<sequence length="157" mass="17052">MHLGGDTHLQAASLHTNFELARLGSSRLDCSGRDRAGRSSRGGGRSHTSLPDQRLQGSAGEYAGDLNVGTISERRVNGNLRPDLVDELALPLLGKDHRVGIADRHRIYDRAPALPEIESLIRVQGTRIKSDGIGSMAGSAHLRRDIIEASLRRTQDM</sequence>